<name>A0A1C7M8Z3_GRIFR</name>
<evidence type="ECO:0000256" key="7">
    <source>
        <dbReference type="ARBA" id="ARBA00023049"/>
    </source>
</evidence>
<comment type="cofactor">
    <cofactor evidence="1">
        <name>Zn(2+)</name>
        <dbReference type="ChEBI" id="CHEBI:29105"/>
    </cofactor>
</comment>
<dbReference type="Pfam" id="PF14521">
    <property type="entry name" value="Aspzincin_M35"/>
    <property type="match status" value="1"/>
</dbReference>
<evidence type="ECO:0000256" key="2">
    <source>
        <dbReference type="ARBA" id="ARBA00010279"/>
    </source>
</evidence>
<sequence>MLSHSAFLAFVVCAVGASAAFVGCSPAQITALDAAIPVAQTYAAAALDQINADPTGSMPGYAAWFGAPSIARRNLVLQHFALVNGNNFQNYIYDCTGAGARCTPNVAAYVDANTFGTVNLCAPYWTLPPDSRETFQSQASTIVHEATHFAANGETRDYKRTVGDCQILALTRPDQAVMNAASHEYFAVQSALV</sequence>
<evidence type="ECO:0000313" key="10">
    <source>
        <dbReference type="EMBL" id="OBZ73403.1"/>
    </source>
</evidence>
<keyword evidence="7" id="KW-0482">Metalloprotease</keyword>
<organism evidence="10 11">
    <name type="scientific">Grifola frondosa</name>
    <name type="common">Maitake</name>
    <name type="synonym">Polyporus frondosus</name>
    <dbReference type="NCBI Taxonomy" id="5627"/>
    <lineage>
        <taxon>Eukaryota</taxon>
        <taxon>Fungi</taxon>
        <taxon>Dikarya</taxon>
        <taxon>Basidiomycota</taxon>
        <taxon>Agaricomycotina</taxon>
        <taxon>Agaricomycetes</taxon>
        <taxon>Polyporales</taxon>
        <taxon>Grifolaceae</taxon>
        <taxon>Grifola</taxon>
    </lineage>
</organism>
<dbReference type="AlphaFoldDB" id="A0A1C7M8Z3"/>
<dbReference type="InterPro" id="IPR050414">
    <property type="entry name" value="Fungal_M35_metalloproteases"/>
</dbReference>
<evidence type="ECO:0000256" key="5">
    <source>
        <dbReference type="ARBA" id="ARBA00022801"/>
    </source>
</evidence>
<keyword evidence="3" id="KW-0645">Protease</keyword>
<comment type="similarity">
    <text evidence="2">Belongs to the peptidase M35 family.</text>
</comment>
<keyword evidence="4" id="KW-0479">Metal-binding</keyword>
<evidence type="ECO:0000256" key="6">
    <source>
        <dbReference type="ARBA" id="ARBA00022833"/>
    </source>
</evidence>
<dbReference type="PANTHER" id="PTHR37016:SF3">
    <property type="entry name" value="NEUTRAL PROTEASE 2-RELATED"/>
    <property type="match status" value="1"/>
</dbReference>
<evidence type="ECO:0000256" key="3">
    <source>
        <dbReference type="ARBA" id="ARBA00022670"/>
    </source>
</evidence>
<proteinExistence type="inferred from homology"/>
<dbReference type="PANTHER" id="PTHR37016">
    <property type="match status" value="1"/>
</dbReference>
<dbReference type="Gene3D" id="3.40.390.10">
    <property type="entry name" value="Collagenase (Catalytic Domain)"/>
    <property type="match status" value="1"/>
</dbReference>
<comment type="caution">
    <text evidence="10">The sequence shown here is derived from an EMBL/GenBank/DDBJ whole genome shotgun (WGS) entry which is preliminary data.</text>
</comment>
<feature type="chain" id="PRO_5008889002" evidence="8">
    <location>
        <begin position="20"/>
        <end position="193"/>
    </location>
</feature>
<reference evidence="10 11" key="1">
    <citation type="submission" date="2016-03" db="EMBL/GenBank/DDBJ databases">
        <title>Whole genome sequencing of Grifola frondosa 9006-11.</title>
        <authorList>
            <person name="Min B."/>
            <person name="Park H."/>
            <person name="Kim J.-G."/>
            <person name="Cho H."/>
            <person name="Oh Y.-L."/>
            <person name="Kong W.-S."/>
            <person name="Choi I.-G."/>
        </authorList>
    </citation>
    <scope>NUCLEOTIDE SEQUENCE [LARGE SCALE GENOMIC DNA]</scope>
    <source>
        <strain evidence="10 11">9006-11</strain>
    </source>
</reference>
<keyword evidence="11" id="KW-1185">Reference proteome</keyword>
<protein>
    <submittedName>
        <fullName evidence="10">Peptidyl-Lys metalloendopeptidase</fullName>
    </submittedName>
</protein>
<dbReference type="SUPFAM" id="SSF55486">
    <property type="entry name" value="Metalloproteases ('zincins'), catalytic domain"/>
    <property type="match status" value="1"/>
</dbReference>
<keyword evidence="5" id="KW-0378">Hydrolase</keyword>
<keyword evidence="8" id="KW-0732">Signal</keyword>
<dbReference type="InterPro" id="IPR029463">
    <property type="entry name" value="Lys_MEP"/>
</dbReference>
<feature type="domain" description="Lysine-specific metallo-endopeptidase" evidence="9">
    <location>
        <begin position="48"/>
        <end position="188"/>
    </location>
</feature>
<dbReference type="GO" id="GO:0004222">
    <property type="term" value="F:metalloendopeptidase activity"/>
    <property type="evidence" value="ECO:0007669"/>
    <property type="project" value="InterPro"/>
</dbReference>
<dbReference type="GO" id="GO:0046872">
    <property type="term" value="F:metal ion binding"/>
    <property type="evidence" value="ECO:0007669"/>
    <property type="project" value="UniProtKB-KW"/>
</dbReference>
<dbReference type="STRING" id="5627.A0A1C7M8Z3"/>
<evidence type="ECO:0000256" key="1">
    <source>
        <dbReference type="ARBA" id="ARBA00001947"/>
    </source>
</evidence>
<accession>A0A1C7M8Z3</accession>
<dbReference type="EMBL" id="LUGG01000007">
    <property type="protein sequence ID" value="OBZ73403.1"/>
    <property type="molecule type" value="Genomic_DNA"/>
</dbReference>
<dbReference type="Proteomes" id="UP000092993">
    <property type="component" value="Unassembled WGS sequence"/>
</dbReference>
<dbReference type="OMA" id="WDTIIHE"/>
<evidence type="ECO:0000259" key="9">
    <source>
        <dbReference type="SMART" id="SM01351"/>
    </source>
</evidence>
<dbReference type="OrthoDB" id="2739852at2759"/>
<dbReference type="InterPro" id="IPR024079">
    <property type="entry name" value="MetalloPept_cat_dom_sf"/>
</dbReference>
<evidence type="ECO:0000313" key="11">
    <source>
        <dbReference type="Proteomes" id="UP000092993"/>
    </source>
</evidence>
<evidence type="ECO:0000256" key="4">
    <source>
        <dbReference type="ARBA" id="ARBA00022723"/>
    </source>
</evidence>
<keyword evidence="6" id="KW-0862">Zinc</keyword>
<dbReference type="SMART" id="SM01351">
    <property type="entry name" value="Aspzincin_M35"/>
    <property type="match status" value="1"/>
</dbReference>
<feature type="signal peptide" evidence="8">
    <location>
        <begin position="1"/>
        <end position="19"/>
    </location>
</feature>
<dbReference type="GO" id="GO:0006508">
    <property type="term" value="P:proteolysis"/>
    <property type="evidence" value="ECO:0007669"/>
    <property type="project" value="UniProtKB-KW"/>
</dbReference>
<gene>
    <name evidence="10" type="primary">MEP_10</name>
    <name evidence="10" type="ORF">A0H81_07288</name>
</gene>
<evidence type="ECO:0000256" key="8">
    <source>
        <dbReference type="SAM" id="SignalP"/>
    </source>
</evidence>